<comment type="caution">
    <text evidence="1">The sequence shown here is derived from an EMBL/GenBank/DDBJ whole genome shotgun (WGS) entry which is preliminary data.</text>
</comment>
<sequence>MIRKVFKHTKDNVVLLAAVVLSCFILTACGGGGGGSDSYDKATTVTNDPVEELANTSVLITPEILKGWMDAGLVNNEDSFNGRVVILSLEATSETVEGEVVTEAYPSTHIPGAFPWGSVQSQTRLDGLAEAPYMVVDGPTMDSILERCGIDENTTIVLTYAGSGVMSATRDYGYLRCWGFPKPRQSVNG</sequence>
<evidence type="ECO:0000313" key="2">
    <source>
        <dbReference type="Proteomes" id="UP000005695"/>
    </source>
</evidence>
<protein>
    <submittedName>
        <fullName evidence="1">Rhodanese-like</fullName>
    </submittedName>
</protein>
<dbReference type="OrthoDB" id="9814272at2"/>
<dbReference type="PROSITE" id="PS51257">
    <property type="entry name" value="PROKAR_LIPOPROTEIN"/>
    <property type="match status" value="1"/>
</dbReference>
<proteinExistence type="predicted"/>
<dbReference type="InterPro" id="IPR036873">
    <property type="entry name" value="Rhodanese-like_dom_sf"/>
</dbReference>
<dbReference type="Gene3D" id="3.40.250.10">
    <property type="entry name" value="Rhodanese-like domain"/>
    <property type="match status" value="1"/>
</dbReference>
<dbReference type="Proteomes" id="UP000005695">
    <property type="component" value="Unassembled WGS sequence"/>
</dbReference>
<reference evidence="1" key="1">
    <citation type="submission" date="2006-05" db="EMBL/GenBank/DDBJ databases">
        <title>Annotation of the draft genome assembly of Desulfuromonas acetoxidans DSM 684.</title>
        <authorList>
            <consortium name="US DOE Joint Genome Institute (JGI-ORNL)"/>
            <person name="Larimer F."/>
            <person name="Land M."/>
            <person name="Hauser L."/>
        </authorList>
    </citation>
    <scope>NUCLEOTIDE SEQUENCE [LARGE SCALE GENOMIC DNA]</scope>
    <source>
        <strain evidence="1">DSM 684</strain>
    </source>
</reference>
<organism evidence="1 2">
    <name type="scientific">Desulfuromonas acetoxidans (strain DSM 684 / 11070)</name>
    <dbReference type="NCBI Taxonomy" id="281689"/>
    <lineage>
        <taxon>Bacteria</taxon>
        <taxon>Pseudomonadati</taxon>
        <taxon>Thermodesulfobacteriota</taxon>
        <taxon>Desulfuromonadia</taxon>
        <taxon>Desulfuromonadales</taxon>
        <taxon>Desulfuromonadaceae</taxon>
        <taxon>Desulfuromonas</taxon>
    </lineage>
</organism>
<gene>
    <name evidence="1" type="ORF">Dace_0271</name>
</gene>
<reference evidence="1" key="2">
    <citation type="submission" date="2006-05" db="EMBL/GenBank/DDBJ databases">
        <title>Sequencing of the draft genome and assembly of Desulfuromonas acetoxidans DSM 684.</title>
        <authorList>
            <consortium name="US DOE Joint Genome Institute (JGI-PGF)"/>
            <person name="Copeland A."/>
            <person name="Lucas S."/>
            <person name="Lapidus A."/>
            <person name="Barry K."/>
            <person name="Detter J.C."/>
            <person name="Glavina del Rio T."/>
            <person name="Hammon N."/>
            <person name="Israni S."/>
            <person name="Dalin E."/>
            <person name="Tice H."/>
            <person name="Bruce D."/>
            <person name="Pitluck S."/>
            <person name="Richardson P."/>
        </authorList>
    </citation>
    <scope>NUCLEOTIDE SEQUENCE [LARGE SCALE GENOMIC DNA]</scope>
    <source>
        <strain evidence="1">DSM 684</strain>
    </source>
</reference>
<name>Q1JW87_DESA6</name>
<dbReference type="SUPFAM" id="SSF52821">
    <property type="entry name" value="Rhodanese/Cell cycle control phosphatase"/>
    <property type="match status" value="1"/>
</dbReference>
<dbReference type="AlphaFoldDB" id="Q1JW87"/>
<keyword evidence="2" id="KW-1185">Reference proteome</keyword>
<evidence type="ECO:0000313" key="1">
    <source>
        <dbReference type="EMBL" id="EAT14481.1"/>
    </source>
</evidence>
<dbReference type="EMBL" id="AAEW02000024">
    <property type="protein sequence ID" value="EAT14481.1"/>
    <property type="molecule type" value="Genomic_DNA"/>
</dbReference>
<accession>Q1JW87</accession>
<dbReference type="RefSeq" id="WP_006002614.1">
    <property type="nucleotide sequence ID" value="NZ_AAEW02000024.1"/>
</dbReference>